<feature type="compositionally biased region" description="Basic residues" evidence="2">
    <location>
        <begin position="85"/>
        <end position="100"/>
    </location>
</feature>
<dbReference type="EMBL" id="CAKOGP040001736">
    <property type="protein sequence ID" value="CAJ1947907.1"/>
    <property type="molecule type" value="Genomic_DNA"/>
</dbReference>
<dbReference type="InterPro" id="IPR027267">
    <property type="entry name" value="AH/BAR_dom_sf"/>
</dbReference>
<evidence type="ECO:0000256" key="1">
    <source>
        <dbReference type="SAM" id="Coils"/>
    </source>
</evidence>
<proteinExistence type="predicted"/>
<dbReference type="Proteomes" id="UP001295423">
    <property type="component" value="Unassembled WGS sequence"/>
</dbReference>
<dbReference type="Gene3D" id="1.20.1270.60">
    <property type="entry name" value="Arfaptin homology (AH) domain/BAR domain"/>
    <property type="match status" value="1"/>
</dbReference>
<feature type="coiled-coil region" evidence="1">
    <location>
        <begin position="585"/>
        <end position="612"/>
    </location>
</feature>
<accession>A0AAD2FNY1</accession>
<feature type="region of interest" description="Disordered" evidence="2">
    <location>
        <begin position="1"/>
        <end position="30"/>
    </location>
</feature>
<evidence type="ECO:0000313" key="3">
    <source>
        <dbReference type="EMBL" id="CAJ1947907.1"/>
    </source>
</evidence>
<feature type="compositionally biased region" description="Low complexity" evidence="2">
    <location>
        <begin position="20"/>
        <end position="30"/>
    </location>
</feature>
<feature type="region of interest" description="Disordered" evidence="2">
    <location>
        <begin position="149"/>
        <end position="179"/>
    </location>
</feature>
<keyword evidence="1" id="KW-0175">Coiled coil</keyword>
<protein>
    <submittedName>
        <fullName evidence="3">Uncharacterized protein</fullName>
    </submittedName>
</protein>
<organism evidence="3 4">
    <name type="scientific">Cylindrotheca closterium</name>
    <dbReference type="NCBI Taxonomy" id="2856"/>
    <lineage>
        <taxon>Eukaryota</taxon>
        <taxon>Sar</taxon>
        <taxon>Stramenopiles</taxon>
        <taxon>Ochrophyta</taxon>
        <taxon>Bacillariophyta</taxon>
        <taxon>Bacillariophyceae</taxon>
        <taxon>Bacillariophycidae</taxon>
        <taxon>Bacillariales</taxon>
        <taxon>Bacillariaceae</taxon>
        <taxon>Cylindrotheca</taxon>
    </lineage>
</organism>
<feature type="region of interest" description="Disordered" evidence="2">
    <location>
        <begin position="70"/>
        <end position="111"/>
    </location>
</feature>
<evidence type="ECO:0000256" key="2">
    <source>
        <dbReference type="SAM" id="MobiDB-lite"/>
    </source>
</evidence>
<feature type="compositionally biased region" description="Basic and acidic residues" evidence="2">
    <location>
        <begin position="70"/>
        <end position="84"/>
    </location>
</feature>
<evidence type="ECO:0000313" key="4">
    <source>
        <dbReference type="Proteomes" id="UP001295423"/>
    </source>
</evidence>
<comment type="caution">
    <text evidence="3">The sequence shown here is derived from an EMBL/GenBank/DDBJ whole genome shotgun (WGS) entry which is preliminary data.</text>
</comment>
<reference evidence="3" key="1">
    <citation type="submission" date="2023-08" db="EMBL/GenBank/DDBJ databases">
        <authorList>
            <person name="Audoor S."/>
            <person name="Bilcke G."/>
        </authorList>
    </citation>
    <scope>NUCLEOTIDE SEQUENCE</scope>
</reference>
<feature type="compositionally biased region" description="Polar residues" evidence="2">
    <location>
        <begin position="1"/>
        <end position="14"/>
    </location>
</feature>
<feature type="compositionally biased region" description="Basic and acidic residues" evidence="2">
    <location>
        <begin position="101"/>
        <end position="111"/>
    </location>
</feature>
<dbReference type="SUPFAM" id="SSF103657">
    <property type="entry name" value="BAR/IMD domain-like"/>
    <property type="match status" value="1"/>
</dbReference>
<feature type="region of interest" description="Disordered" evidence="2">
    <location>
        <begin position="192"/>
        <end position="230"/>
    </location>
</feature>
<dbReference type="AlphaFoldDB" id="A0AAD2FNY1"/>
<keyword evidence="4" id="KW-1185">Reference proteome</keyword>
<name>A0AAD2FNY1_9STRA</name>
<feature type="compositionally biased region" description="Basic and acidic residues" evidence="2">
    <location>
        <begin position="149"/>
        <end position="160"/>
    </location>
</feature>
<feature type="region of interest" description="Disordered" evidence="2">
    <location>
        <begin position="365"/>
        <end position="390"/>
    </location>
</feature>
<gene>
    <name evidence="3" type="ORF">CYCCA115_LOCUS11368</name>
</gene>
<sequence>MNSKVAANNNNGFVSKSKSESTMESSSSPLQILSASSSMFDYLKGMMECGTMDGDAGDAFEVTYDGKEETIVHSQRHERPETSKKNKKKRRSSKTKRSPQNRKEVSKTHEYIHVDEMTDDEIAESWYTNEDIKKFRKQKKEERRMRKRLIQMERLQRNEGTDEFSDGESSTYTSESDSDSYKKAVSWGNSFQNDSVGAGSESEVSDQEGETTTESRGVVKPVLKKSQSDDKTLLANGMAYRREKTAQRTTMEQRRLAAMHKAFYRSGILFRADPNRMERFFHLSNQYDESDEITFFEEEGDKEKERQEQKDIVNAPVAVRQDLIDTEKDESKVKVIADPSPTPEEPEEPEVVVLKEYESTSEIRKDITVQKDYSNDEEEKSELHYPSPEARQEVYGTPFTSDANKSTSPIANMELILSLQPNQNQHRKQPKYKQKAPFATPDSFSFPSYPALYDNPSNNDDYFEYRMEEVLEEHQRSSELPELSKKYQTFRKKLLGVVKSVKTYQKAISQMEQARSACLDECSNLIQEPSTGKVRPGTFQFAVEKSPITKLKELAEMEQENRAKEFQECVLDYATRWEDSVTQRVDKELKQVKKLQQSRSHYEKKVDSLRKKCTALDTKGKDIPADLLVKLERNEIKLKDALEVHEWNASRLCALIEQVTQYGWKDLLPLVSNLMKYEFNRSGGELAMYGKFPLVMESFQQPFLQIEEEGKISDLD</sequence>